<reference evidence="10 11" key="1">
    <citation type="submission" date="2018-04" db="EMBL/GenBank/DDBJ databases">
        <title>Bacteria isolated from cave deposits of Manipur.</title>
        <authorList>
            <person name="Sahoo D."/>
            <person name="Sarangthem I."/>
            <person name="Nandeibam J."/>
        </authorList>
    </citation>
    <scope>NUCLEOTIDE SEQUENCE [LARGE SCALE GENOMIC DNA]</scope>
    <source>
        <strain evidence="11">mrc11</strain>
    </source>
</reference>
<comment type="catalytic activity">
    <reaction evidence="5">
        <text>a fatty acyl-CoA + H2O = a fatty acid + CoA + H(+)</text>
        <dbReference type="Rhea" id="RHEA:16781"/>
        <dbReference type="ChEBI" id="CHEBI:15377"/>
        <dbReference type="ChEBI" id="CHEBI:15378"/>
        <dbReference type="ChEBI" id="CHEBI:28868"/>
        <dbReference type="ChEBI" id="CHEBI:57287"/>
        <dbReference type="ChEBI" id="CHEBI:77636"/>
        <dbReference type="EC" id="3.1.2.20"/>
    </reaction>
    <physiologicalReaction direction="left-to-right" evidence="5">
        <dbReference type="Rhea" id="RHEA:16782"/>
    </physiologicalReaction>
</comment>
<evidence type="ECO:0000256" key="7">
    <source>
        <dbReference type="ARBA" id="ARBA00079653"/>
    </source>
</evidence>
<organism evidence="10 11">
    <name type="scientific">Arthrobacter globiformis</name>
    <dbReference type="NCBI Taxonomy" id="1665"/>
    <lineage>
        <taxon>Bacteria</taxon>
        <taxon>Bacillati</taxon>
        <taxon>Actinomycetota</taxon>
        <taxon>Actinomycetes</taxon>
        <taxon>Micrococcales</taxon>
        <taxon>Micrococcaceae</taxon>
        <taxon>Arthrobacter</taxon>
    </lineage>
</organism>
<dbReference type="Gene3D" id="2.40.160.210">
    <property type="entry name" value="Acyl-CoA thioesterase, double hotdog domain"/>
    <property type="match status" value="1"/>
</dbReference>
<comment type="caution">
    <text evidence="10">The sequence shown here is derived from an EMBL/GenBank/DDBJ whole genome shotgun (WGS) entry which is preliminary data.</text>
</comment>
<dbReference type="FunFam" id="2.40.160.210:FF:000001">
    <property type="entry name" value="Acyl-CoA thioesterase II"/>
    <property type="match status" value="1"/>
</dbReference>
<feature type="domain" description="Acyl-CoA thioesterase 2 C-terminal" evidence="8">
    <location>
        <begin position="178"/>
        <end position="296"/>
    </location>
</feature>
<dbReference type="EMBL" id="QLNP01000103">
    <property type="protein sequence ID" value="RAM35503.1"/>
    <property type="molecule type" value="Genomic_DNA"/>
</dbReference>
<dbReference type="RefSeq" id="WP_111905586.1">
    <property type="nucleotide sequence ID" value="NZ_QLNP01000103.1"/>
</dbReference>
<evidence type="ECO:0000256" key="5">
    <source>
        <dbReference type="ARBA" id="ARBA00050943"/>
    </source>
</evidence>
<proteinExistence type="inferred from homology"/>
<dbReference type="Proteomes" id="UP000249166">
    <property type="component" value="Unassembled WGS sequence"/>
</dbReference>
<dbReference type="GO" id="GO:0006637">
    <property type="term" value="P:acyl-CoA metabolic process"/>
    <property type="evidence" value="ECO:0007669"/>
    <property type="project" value="InterPro"/>
</dbReference>
<dbReference type="PANTHER" id="PTHR11066">
    <property type="entry name" value="ACYL-COA THIOESTERASE"/>
    <property type="match status" value="1"/>
</dbReference>
<dbReference type="OrthoDB" id="9781019at2"/>
<dbReference type="InterPro" id="IPR042171">
    <property type="entry name" value="Acyl-CoA_hotdog"/>
</dbReference>
<sequence length="323" mass="35748">MTEADAGLQALPTNEPTNSLLELLDLGELEGARTDEDIFMGPSQRQPHQRVFGGQVLAQSLVAGMRTVDEDRTVHSMHGYFLRPGDANKPITFGVQRLRDGRSFSARRVHAYQDGTPILSMIASFQAGDDGIEHQSEMPAGIPDPETLPSTADLLGKFDHPVARHWSYERPFDIRHVDPALYVAATGKKEARNAVWMKTFSPMPDNANTHRAALAYASDYTLLESILRKHGLSWITPGMSVASLDHAMWWHRPVRVDEWLLYVQESPSAQGARGLATGKIFNREGLHVASVAQEGMVRVPTDIKSKVAGAVQTKILQHQMRKA</sequence>
<dbReference type="AlphaFoldDB" id="A0A328HES1"/>
<name>A0A328HES1_ARTGO</name>
<dbReference type="CDD" id="cd03444">
    <property type="entry name" value="Thioesterase_II_repeat1"/>
    <property type="match status" value="1"/>
</dbReference>
<comment type="subunit">
    <text evidence="2">Homotetramer.</text>
</comment>
<dbReference type="Pfam" id="PF13622">
    <property type="entry name" value="4HBT_3"/>
    <property type="match status" value="1"/>
</dbReference>
<accession>A0A328HES1</accession>
<evidence type="ECO:0000256" key="4">
    <source>
        <dbReference type="ARBA" id="ARBA00023098"/>
    </source>
</evidence>
<dbReference type="SUPFAM" id="SSF54637">
    <property type="entry name" value="Thioesterase/thiol ester dehydrase-isomerase"/>
    <property type="match status" value="2"/>
</dbReference>
<evidence type="ECO:0000313" key="10">
    <source>
        <dbReference type="EMBL" id="RAM35503.1"/>
    </source>
</evidence>
<dbReference type="InterPro" id="IPR029069">
    <property type="entry name" value="HotDog_dom_sf"/>
</dbReference>
<dbReference type="InterPro" id="IPR049449">
    <property type="entry name" value="TesB_ACOT8-like_N"/>
</dbReference>
<evidence type="ECO:0000256" key="3">
    <source>
        <dbReference type="ARBA" id="ARBA00022801"/>
    </source>
</evidence>
<evidence type="ECO:0000256" key="6">
    <source>
        <dbReference type="ARBA" id="ARBA00071120"/>
    </source>
</evidence>
<dbReference type="Pfam" id="PF02551">
    <property type="entry name" value="Acyl_CoA_thio"/>
    <property type="match status" value="1"/>
</dbReference>
<keyword evidence="4" id="KW-0443">Lipid metabolism</keyword>
<evidence type="ECO:0000256" key="1">
    <source>
        <dbReference type="ARBA" id="ARBA00006538"/>
    </source>
</evidence>
<keyword evidence="3" id="KW-0378">Hydrolase</keyword>
<protein>
    <recommendedName>
        <fullName evidence="6">Acyl-CoA thioesterase 2</fullName>
    </recommendedName>
    <alternativeName>
        <fullName evidence="7">Thioesterase II</fullName>
    </alternativeName>
</protein>
<dbReference type="InterPro" id="IPR003703">
    <property type="entry name" value="Acyl_CoA_thio"/>
</dbReference>
<evidence type="ECO:0000256" key="2">
    <source>
        <dbReference type="ARBA" id="ARBA00011881"/>
    </source>
</evidence>
<comment type="similarity">
    <text evidence="1">Belongs to the C/M/P thioester hydrolase family.</text>
</comment>
<evidence type="ECO:0000259" key="9">
    <source>
        <dbReference type="Pfam" id="PF13622"/>
    </source>
</evidence>
<dbReference type="PANTHER" id="PTHR11066:SF34">
    <property type="entry name" value="ACYL-COENZYME A THIOESTERASE 8"/>
    <property type="match status" value="1"/>
</dbReference>
<dbReference type="GO" id="GO:0047617">
    <property type="term" value="F:fatty acyl-CoA hydrolase activity"/>
    <property type="evidence" value="ECO:0007669"/>
    <property type="project" value="UniProtKB-EC"/>
</dbReference>
<gene>
    <name evidence="10" type="ORF">DBZ45_20040</name>
</gene>
<feature type="domain" description="Acyl-CoA thioesterase-like N-terminal HotDog" evidence="9">
    <location>
        <begin position="47"/>
        <end position="126"/>
    </location>
</feature>
<evidence type="ECO:0000259" key="8">
    <source>
        <dbReference type="Pfam" id="PF02551"/>
    </source>
</evidence>
<evidence type="ECO:0000313" key="11">
    <source>
        <dbReference type="Proteomes" id="UP000249166"/>
    </source>
</evidence>
<dbReference type="InterPro" id="IPR025652">
    <property type="entry name" value="TesB_C"/>
</dbReference>
<dbReference type="CDD" id="cd03445">
    <property type="entry name" value="Thioesterase_II_repeat2"/>
    <property type="match status" value="1"/>
</dbReference>
<dbReference type="GO" id="GO:0009062">
    <property type="term" value="P:fatty acid catabolic process"/>
    <property type="evidence" value="ECO:0007669"/>
    <property type="project" value="TreeGrafter"/>
</dbReference>